<keyword evidence="3" id="KW-1185">Reference proteome</keyword>
<dbReference type="RefSeq" id="WP_131347577.1">
    <property type="nucleotide sequence ID" value="NZ_SJJZ01000006.1"/>
</dbReference>
<proteinExistence type="predicted"/>
<evidence type="ECO:0000256" key="1">
    <source>
        <dbReference type="SAM" id="Phobius"/>
    </source>
</evidence>
<keyword evidence="1" id="KW-0812">Transmembrane</keyword>
<keyword evidence="1" id="KW-0472">Membrane</keyword>
<dbReference type="Proteomes" id="UP000292346">
    <property type="component" value="Unassembled WGS sequence"/>
</dbReference>
<reference evidence="2 3" key="1">
    <citation type="submission" date="2019-02" db="EMBL/GenBank/DDBJ databases">
        <title>Kribbella capetownensis sp. nov. and Kribbella speibonae sp. nov., isolated from soil.</title>
        <authorList>
            <person name="Curtis S.M."/>
            <person name="Norton I."/>
            <person name="Everest G.J."/>
            <person name="Meyers P.R."/>
        </authorList>
    </citation>
    <scope>NUCLEOTIDE SEQUENCE [LARGE SCALE GENOMIC DNA]</scope>
    <source>
        <strain evidence="2 3">KCTC 29219</strain>
    </source>
</reference>
<feature type="transmembrane region" description="Helical" evidence="1">
    <location>
        <begin position="95"/>
        <end position="112"/>
    </location>
</feature>
<gene>
    <name evidence="2" type="ORF">E0H45_39800</name>
</gene>
<dbReference type="OrthoDB" id="3827100at2"/>
<feature type="transmembrane region" description="Helical" evidence="1">
    <location>
        <begin position="68"/>
        <end position="89"/>
    </location>
</feature>
<sequence>MVDVELRYLRIWRAAVGLLASLGVVTSLVFVSPATNLAVFMVAAFTAGAICLSVGLGRDLPTSDLLYMVPRGAVFGGLFVLAICGYAAAIGARTATLILLMVGVSPPVVGWLRSGRADRPARTLPRRTTLPRRSIRLPKASNRQLNAVQAEADPAADWPMPKYLVAVVRSVGELSDEELCLAWRRSFNQLQRAMGPDRRQAMVDVRRAYLDELERRHPDSFTVWLASNPRAAGNPARFFTHRADH</sequence>
<dbReference type="AlphaFoldDB" id="A0A4R0H1S1"/>
<evidence type="ECO:0000313" key="3">
    <source>
        <dbReference type="Proteomes" id="UP000292346"/>
    </source>
</evidence>
<keyword evidence="1" id="KW-1133">Transmembrane helix</keyword>
<accession>A0A4R0H1S1</accession>
<feature type="transmembrane region" description="Helical" evidence="1">
    <location>
        <begin position="37"/>
        <end position="56"/>
    </location>
</feature>
<dbReference type="EMBL" id="SJJZ01000006">
    <property type="protein sequence ID" value="TCC01639.1"/>
    <property type="molecule type" value="Genomic_DNA"/>
</dbReference>
<name>A0A4R0H1S1_9ACTN</name>
<comment type="caution">
    <text evidence="2">The sequence shown here is derived from an EMBL/GenBank/DDBJ whole genome shotgun (WGS) entry which is preliminary data.</text>
</comment>
<evidence type="ECO:0000313" key="2">
    <source>
        <dbReference type="EMBL" id="TCC01639.1"/>
    </source>
</evidence>
<feature type="transmembrane region" description="Helical" evidence="1">
    <location>
        <begin position="12"/>
        <end position="31"/>
    </location>
</feature>
<protein>
    <submittedName>
        <fullName evidence="2">Uncharacterized protein</fullName>
    </submittedName>
</protein>
<organism evidence="2 3">
    <name type="scientific">Kribbella soli</name>
    <dbReference type="NCBI Taxonomy" id="1124743"/>
    <lineage>
        <taxon>Bacteria</taxon>
        <taxon>Bacillati</taxon>
        <taxon>Actinomycetota</taxon>
        <taxon>Actinomycetes</taxon>
        <taxon>Propionibacteriales</taxon>
        <taxon>Kribbellaceae</taxon>
        <taxon>Kribbella</taxon>
    </lineage>
</organism>